<dbReference type="SUPFAM" id="SSF51905">
    <property type="entry name" value="FAD/NAD(P)-binding domain"/>
    <property type="match status" value="1"/>
</dbReference>
<keyword evidence="4 6" id="KW-0560">Oxidoreductase</keyword>
<evidence type="ECO:0000313" key="6">
    <source>
        <dbReference type="EMBL" id="APZ50672.1"/>
    </source>
</evidence>
<dbReference type="Gene3D" id="3.50.50.60">
    <property type="entry name" value="FAD/NAD(P)-binding domain"/>
    <property type="match status" value="2"/>
</dbReference>
<dbReference type="EMBL" id="CP015091">
    <property type="protein sequence ID" value="APZ50672.1"/>
    <property type="molecule type" value="Genomic_DNA"/>
</dbReference>
<evidence type="ECO:0000259" key="5">
    <source>
        <dbReference type="Pfam" id="PF00890"/>
    </source>
</evidence>
<dbReference type="AlphaFoldDB" id="A0A1P8UMP6"/>
<dbReference type="InterPro" id="IPR027477">
    <property type="entry name" value="Succ_DH/fumarate_Rdtase_cat_sf"/>
</dbReference>
<evidence type="ECO:0000256" key="4">
    <source>
        <dbReference type="ARBA" id="ARBA00023002"/>
    </source>
</evidence>
<evidence type="ECO:0000256" key="2">
    <source>
        <dbReference type="ARBA" id="ARBA00022630"/>
    </source>
</evidence>
<feature type="domain" description="FAD-dependent oxidoreductase 2 FAD-binding" evidence="5">
    <location>
        <begin position="296"/>
        <end position="451"/>
    </location>
</feature>
<protein>
    <submittedName>
        <fullName evidence="6">Fumarate reductase flavoprotein subunit</fullName>
        <ecNumber evidence="6">1.3.5.4</ecNumber>
    </submittedName>
</protein>
<dbReference type="InterPro" id="IPR050315">
    <property type="entry name" value="FAD-oxidoreductase_2"/>
</dbReference>
<gene>
    <name evidence="6" type="ORF">Ga0080574_TMP338</name>
</gene>
<dbReference type="GO" id="GO:0016491">
    <property type="term" value="F:oxidoreductase activity"/>
    <property type="evidence" value="ECO:0007669"/>
    <property type="project" value="UniProtKB-KW"/>
</dbReference>
<dbReference type="KEGG" id="paby:Ga0080574_TMP338"/>
<keyword evidence="3" id="KW-0274">FAD</keyword>
<keyword evidence="2" id="KW-0285">Flavoprotein</keyword>
<keyword evidence="7" id="KW-1185">Reference proteome</keyword>
<dbReference type="Pfam" id="PF00890">
    <property type="entry name" value="FAD_binding_2"/>
    <property type="match status" value="2"/>
</dbReference>
<dbReference type="SUPFAM" id="SSF56425">
    <property type="entry name" value="Succinate dehydrogenase/fumarate reductase flavoprotein, catalytic domain"/>
    <property type="match status" value="1"/>
</dbReference>
<evidence type="ECO:0000256" key="3">
    <source>
        <dbReference type="ARBA" id="ARBA00022827"/>
    </source>
</evidence>
<dbReference type="Proteomes" id="UP000187059">
    <property type="component" value="Plasmid pPABY1"/>
</dbReference>
<dbReference type="PANTHER" id="PTHR43400:SF7">
    <property type="entry name" value="FAD-DEPENDENT OXIDOREDUCTASE 2 FAD BINDING DOMAIN-CONTAINING PROTEIN"/>
    <property type="match status" value="1"/>
</dbReference>
<dbReference type="EC" id="1.3.5.4" evidence="6"/>
<dbReference type="OrthoDB" id="3178130at2"/>
<proteinExistence type="predicted"/>
<dbReference type="PANTHER" id="PTHR43400">
    <property type="entry name" value="FUMARATE REDUCTASE"/>
    <property type="match status" value="1"/>
</dbReference>
<name>A0A1P8UMP6_9RHOB</name>
<geneLocation type="plasmid" evidence="7">
    <name>ppaby1</name>
</geneLocation>
<dbReference type="Gene3D" id="3.90.700.10">
    <property type="entry name" value="Succinate dehydrogenase/fumarate reductase flavoprotein, catalytic domain"/>
    <property type="match status" value="2"/>
</dbReference>
<evidence type="ECO:0000256" key="1">
    <source>
        <dbReference type="ARBA" id="ARBA00001974"/>
    </source>
</evidence>
<dbReference type="PRINTS" id="PR00411">
    <property type="entry name" value="PNDRDTASEI"/>
</dbReference>
<sequence length="482" mass="50366">MPAEDRYEVIVVGGGGAGLAAATAAAQSGCKTLLVERRPALGGTTAISTGLVSAAGTWSQRCAGIADDTPERHCDDMLTAGQAQAERNSTTLTRLLAEEAPATVDWLAGLGVTFGGPFPSPGASRDRMLVPLPNAGSYIFHLARAFRRAGGVLRLGAAVDDLIVEEGRVTGVVSGSRRITATRGIILASGDFSAHKALRHAHLPQYDAMPAINPHSVGTGFELGLKLGGEILNGDIVRAGQLRFPPPEGQGSLVTRLPPHRWLAEPMRLALKHLPKALLKPVTMPFLATYLTPDAALFRQGAILLNAAGERFTDETKAPGLAVSRQPKGQAHIVFDAHIAAHFDTPPNAICSAPGVAHAYLRDFRRYRPDLVTSAASPEALAQALGMPPERLSASLPEGWAPGPLYALGPVRPAISTTMGGLRVDENLRVLRAGGAVVPGLYAAGSVGYGGLVIVGQGNNLGWAFTAGRRAGLNVARDQRNI</sequence>
<reference evidence="6 7" key="1">
    <citation type="submission" date="2016-04" db="EMBL/GenBank/DDBJ databases">
        <title>Deep-sea bacteria in the southern Pacific.</title>
        <authorList>
            <person name="Tang K."/>
        </authorList>
    </citation>
    <scope>NUCLEOTIDE SEQUENCE [LARGE SCALE GENOMIC DNA]</scope>
    <source>
        <strain evidence="6 7">JLT2014</strain>
        <plasmid evidence="7">ppaby1</plasmid>
    </source>
</reference>
<dbReference type="RefSeq" id="WP_076694637.1">
    <property type="nucleotide sequence ID" value="NZ_CP015091.1"/>
</dbReference>
<feature type="domain" description="FAD-dependent oxidoreductase 2 FAD-binding" evidence="5">
    <location>
        <begin position="9"/>
        <end position="235"/>
    </location>
</feature>
<accession>A0A1P8UMP6</accession>
<keyword evidence="6" id="KW-0614">Plasmid</keyword>
<comment type="cofactor">
    <cofactor evidence="1">
        <name>FAD</name>
        <dbReference type="ChEBI" id="CHEBI:57692"/>
    </cofactor>
</comment>
<organism evidence="6 7">
    <name type="scientific">Salipiger abyssi</name>
    <dbReference type="NCBI Taxonomy" id="1250539"/>
    <lineage>
        <taxon>Bacteria</taxon>
        <taxon>Pseudomonadati</taxon>
        <taxon>Pseudomonadota</taxon>
        <taxon>Alphaproteobacteria</taxon>
        <taxon>Rhodobacterales</taxon>
        <taxon>Roseobacteraceae</taxon>
        <taxon>Salipiger</taxon>
    </lineage>
</organism>
<evidence type="ECO:0000313" key="7">
    <source>
        <dbReference type="Proteomes" id="UP000187059"/>
    </source>
</evidence>
<dbReference type="InterPro" id="IPR036188">
    <property type="entry name" value="FAD/NAD-bd_sf"/>
</dbReference>
<dbReference type="InterPro" id="IPR003953">
    <property type="entry name" value="FAD-dep_OxRdtase_2_FAD-bd"/>
</dbReference>